<dbReference type="STRING" id="568816.Acin_1543"/>
<keyword evidence="2" id="KW-1185">Reference proteome</keyword>
<reference evidence="1 2" key="1">
    <citation type="journal article" date="2011" name="J. Bacteriol.">
        <title>Complete genome sequence of Acidaminococcus intestini RYC-MR95, a Gram-negative bacterium from the phylum Firmicutes.</title>
        <authorList>
            <person name="D'Auria G."/>
            <person name="Galan J.C."/>
            <person name="Rodriguez-Alcayna M."/>
            <person name="Moya A."/>
            <person name="Baquero F."/>
            <person name="Latorre A."/>
        </authorList>
    </citation>
    <scope>NUCLEOTIDE SEQUENCE [LARGE SCALE GENOMIC DNA]</scope>
    <source>
        <strain evidence="1 2">RyC-MR95</strain>
    </source>
</reference>
<dbReference type="InParanoid" id="G4Q2V6"/>
<dbReference type="Proteomes" id="UP000007093">
    <property type="component" value="Chromosome"/>
</dbReference>
<dbReference type="HOGENOM" id="CLU_3094512_0_0_9"/>
<evidence type="ECO:0000313" key="2">
    <source>
        <dbReference type="Proteomes" id="UP000007093"/>
    </source>
</evidence>
<sequence length="51" mass="6057">MVKPFPHPEYVFYTALQSGILTNKPLFFIDNFKWLSVLFLKKGLYLIDSIY</sequence>
<gene>
    <name evidence="1" type="ordered locus">Acin_1543</name>
</gene>
<name>G4Q2V6_ACIIR</name>
<evidence type="ECO:0000313" key="1">
    <source>
        <dbReference type="EMBL" id="AEQ22762.1"/>
    </source>
</evidence>
<dbReference type="AlphaFoldDB" id="G4Q2V6"/>
<organism evidence="1 2">
    <name type="scientific">Acidaminococcus intestini (strain RyC-MR95)</name>
    <dbReference type="NCBI Taxonomy" id="568816"/>
    <lineage>
        <taxon>Bacteria</taxon>
        <taxon>Bacillati</taxon>
        <taxon>Bacillota</taxon>
        <taxon>Negativicutes</taxon>
        <taxon>Acidaminococcales</taxon>
        <taxon>Acidaminococcaceae</taxon>
        <taxon>Acidaminococcus</taxon>
    </lineage>
</organism>
<dbReference type="KEGG" id="ain:Acin_1543"/>
<dbReference type="EMBL" id="CP003058">
    <property type="protein sequence ID" value="AEQ22762.1"/>
    <property type="molecule type" value="Genomic_DNA"/>
</dbReference>
<accession>G4Q2V6</accession>
<dbReference type="PATRIC" id="fig|568816.4.peg.1498"/>
<protein>
    <submittedName>
        <fullName evidence="1">Uncharacterized protein</fullName>
    </submittedName>
</protein>
<proteinExistence type="predicted"/>